<dbReference type="AlphaFoldDB" id="A0A8D9LT80"/>
<protein>
    <submittedName>
        <fullName evidence="1">Uncharacterized protein</fullName>
    </submittedName>
</protein>
<dbReference type="Gramene" id="A03p70130.2_BraZ1">
    <property type="protein sequence ID" value="A03p70130.2_BraZ1.CDS.1"/>
    <property type="gene ID" value="A03g70130.2_BraZ1"/>
</dbReference>
<name>A0A8D9LT80_BRACM</name>
<proteinExistence type="predicted"/>
<feature type="non-terminal residue" evidence="1">
    <location>
        <position position="1"/>
    </location>
</feature>
<gene>
    <name evidence="1" type="ORF">BRAPAZ1V2_A03P70130.2</name>
</gene>
<reference evidence="1 2" key="1">
    <citation type="submission" date="2021-07" db="EMBL/GenBank/DDBJ databases">
        <authorList>
            <consortium name="Genoscope - CEA"/>
            <person name="William W."/>
        </authorList>
    </citation>
    <scope>NUCLEOTIDE SEQUENCE [LARGE SCALE GENOMIC DNA]</scope>
</reference>
<sequence length="73" mass="9027">FEVIHGRLQKKSTLCRFQKKVFYLGHFCNCKFMKEDFLRSLLYRRHLWKSSFVNIGLLLKLIFYQNSQRRGYF</sequence>
<dbReference type="EMBL" id="LS974619">
    <property type="protein sequence ID" value="CAG7885670.1"/>
    <property type="molecule type" value="Genomic_DNA"/>
</dbReference>
<evidence type="ECO:0000313" key="2">
    <source>
        <dbReference type="Proteomes" id="UP000694005"/>
    </source>
</evidence>
<organism evidence="1 2">
    <name type="scientific">Brassica campestris</name>
    <name type="common">Field mustard</name>
    <dbReference type="NCBI Taxonomy" id="3711"/>
    <lineage>
        <taxon>Eukaryota</taxon>
        <taxon>Viridiplantae</taxon>
        <taxon>Streptophyta</taxon>
        <taxon>Embryophyta</taxon>
        <taxon>Tracheophyta</taxon>
        <taxon>Spermatophyta</taxon>
        <taxon>Magnoliopsida</taxon>
        <taxon>eudicotyledons</taxon>
        <taxon>Gunneridae</taxon>
        <taxon>Pentapetalae</taxon>
        <taxon>rosids</taxon>
        <taxon>malvids</taxon>
        <taxon>Brassicales</taxon>
        <taxon>Brassicaceae</taxon>
        <taxon>Brassiceae</taxon>
        <taxon>Brassica</taxon>
    </lineage>
</organism>
<accession>A0A8D9LT80</accession>
<evidence type="ECO:0000313" key="1">
    <source>
        <dbReference type="EMBL" id="CAG7885670.1"/>
    </source>
</evidence>
<dbReference type="Proteomes" id="UP000694005">
    <property type="component" value="Chromosome A03"/>
</dbReference>